<feature type="domain" description="VanZ-like" evidence="2">
    <location>
        <begin position="16"/>
        <end position="126"/>
    </location>
</feature>
<comment type="caution">
    <text evidence="3">The sequence shown here is derived from an EMBL/GenBank/DDBJ whole genome shotgun (WGS) entry which is preliminary data.</text>
</comment>
<reference evidence="4" key="1">
    <citation type="journal article" date="2019" name="Int. J. Syst. Evol. Microbiol.">
        <title>The Global Catalogue of Microorganisms (GCM) 10K type strain sequencing project: providing services to taxonomists for standard genome sequencing and annotation.</title>
        <authorList>
            <consortium name="The Broad Institute Genomics Platform"/>
            <consortium name="The Broad Institute Genome Sequencing Center for Infectious Disease"/>
            <person name="Wu L."/>
            <person name="Ma J."/>
        </authorList>
    </citation>
    <scope>NUCLEOTIDE SEQUENCE [LARGE SCALE GENOMIC DNA]</scope>
    <source>
        <strain evidence="4">JCM 18657</strain>
    </source>
</reference>
<gene>
    <name evidence="3" type="ORF">ACFQWB_10835</name>
</gene>
<dbReference type="NCBIfam" id="NF037970">
    <property type="entry name" value="vanZ_1"/>
    <property type="match status" value="1"/>
</dbReference>
<keyword evidence="1" id="KW-1133">Transmembrane helix</keyword>
<keyword evidence="1" id="KW-0472">Membrane</keyword>
<proteinExistence type="predicted"/>
<keyword evidence="1" id="KW-0812">Transmembrane</keyword>
<keyword evidence="4" id="KW-1185">Reference proteome</keyword>
<feature type="transmembrane region" description="Helical" evidence="1">
    <location>
        <begin position="53"/>
        <end position="70"/>
    </location>
</feature>
<name>A0ABW2V7Z7_9BACL</name>
<dbReference type="RefSeq" id="WP_246067995.1">
    <property type="nucleotide sequence ID" value="NZ_JBHTGQ010000023.1"/>
</dbReference>
<dbReference type="InterPro" id="IPR006976">
    <property type="entry name" value="VanZ-like"/>
</dbReference>
<protein>
    <submittedName>
        <fullName evidence="3">VanZ family protein</fullName>
    </submittedName>
</protein>
<evidence type="ECO:0000313" key="3">
    <source>
        <dbReference type="EMBL" id="MFC7750418.1"/>
    </source>
</evidence>
<dbReference type="Proteomes" id="UP001596528">
    <property type="component" value="Unassembled WGS sequence"/>
</dbReference>
<sequence length="147" mass="16504">MTRPGLAAFAIRACPAALVMAAIFYFSHQTGDDLNSLLPWFQRWVPSMMSFDWGHFVSYFGLALAFLWAFGESRPSWRTQAAVVLLCGLYGLTDEYHQRFVPGRSPDLADLRNDMIGAALAMLFVRLPGISALFSFLVRRLIPGARR</sequence>
<accession>A0ABW2V7Z7</accession>
<feature type="transmembrane region" description="Helical" evidence="1">
    <location>
        <begin position="77"/>
        <end position="93"/>
    </location>
</feature>
<evidence type="ECO:0000259" key="2">
    <source>
        <dbReference type="Pfam" id="PF04892"/>
    </source>
</evidence>
<dbReference type="Pfam" id="PF04892">
    <property type="entry name" value="VanZ"/>
    <property type="match status" value="1"/>
</dbReference>
<evidence type="ECO:0000256" key="1">
    <source>
        <dbReference type="SAM" id="Phobius"/>
    </source>
</evidence>
<dbReference type="EMBL" id="JBHTGQ010000023">
    <property type="protein sequence ID" value="MFC7750418.1"/>
    <property type="molecule type" value="Genomic_DNA"/>
</dbReference>
<organism evidence="3 4">
    <name type="scientific">Paenibacillus thermoaerophilus</name>
    <dbReference type="NCBI Taxonomy" id="1215385"/>
    <lineage>
        <taxon>Bacteria</taxon>
        <taxon>Bacillati</taxon>
        <taxon>Bacillota</taxon>
        <taxon>Bacilli</taxon>
        <taxon>Bacillales</taxon>
        <taxon>Paenibacillaceae</taxon>
        <taxon>Paenibacillus</taxon>
    </lineage>
</organism>
<evidence type="ECO:0000313" key="4">
    <source>
        <dbReference type="Proteomes" id="UP001596528"/>
    </source>
</evidence>
<feature type="transmembrane region" description="Helical" evidence="1">
    <location>
        <begin position="115"/>
        <end position="138"/>
    </location>
</feature>